<sequence>MRKIGSGFSVFADSCVLLGICAEESQALPSFRWSQAGAISGMTCVRIHEDADPHAWSDNFLCSNENLGLRWLQAGAISGMSCTRVHEDADPAPWGDNFLCAPANASFALSWTQAGTPREGCTRIHEDADPHAWSDNFLCVGVKFPLTGNRDDAVANGRMGTAFTLTNDGRLTAVTNTRTGVRLAGFTGAVGIVFLDGNRQPIWASNTQSYGVDGCTIGRCNRNDNWSATVPADIMQRVRGYTIIHRHNPTWLSRVGARGDQFLRWLGSEEGQATVGAIVAIAVML</sequence>
<comment type="caution">
    <text evidence="1">The sequence shown here is derived from an EMBL/GenBank/DDBJ whole genome shotgun (WGS) entry which is preliminary data.</text>
</comment>
<dbReference type="Proteomes" id="UP000599391">
    <property type="component" value="Unassembled WGS sequence"/>
</dbReference>
<accession>A0A8J7KZG9</accession>
<dbReference type="AlphaFoldDB" id="A0A8J7KZG9"/>
<reference evidence="1 2" key="1">
    <citation type="journal article" date="2021" name="Int. J. Syst. Evol. Microbiol.">
        <title>Amazonocrinis nigriterrae gen. nov., sp. nov., Atlanticothrix silvestris gen. nov., sp. nov. and Dendronalium phyllosphericum gen. nov., sp. nov., nostocacean cyanobacteria from Brazilian environments.</title>
        <authorList>
            <person name="Alvarenga D.O."/>
            <person name="Andreote A.P.D."/>
            <person name="Branco L.H.Z."/>
            <person name="Delbaje E."/>
            <person name="Cruz R.B."/>
            <person name="Varani A.M."/>
            <person name="Fiore M.F."/>
        </authorList>
    </citation>
    <scope>NUCLEOTIDE SEQUENCE [LARGE SCALE GENOMIC DNA]</scope>
    <source>
        <strain evidence="1 2">CENA357</strain>
    </source>
</reference>
<protein>
    <submittedName>
        <fullName evidence="1">Uncharacterized protein</fullName>
    </submittedName>
</protein>
<name>A0A8J7KZG9_9CYAN</name>
<organism evidence="1 2">
    <name type="scientific">Atlanticothrix silvestris CENA357</name>
    <dbReference type="NCBI Taxonomy" id="1725252"/>
    <lineage>
        <taxon>Bacteria</taxon>
        <taxon>Bacillati</taxon>
        <taxon>Cyanobacteriota</taxon>
        <taxon>Cyanophyceae</taxon>
        <taxon>Nostocales</taxon>
        <taxon>Nodulariaceae</taxon>
        <taxon>Atlanticothrix</taxon>
        <taxon>Atlanticothrix silvestris</taxon>
    </lineage>
</organism>
<gene>
    <name evidence="1" type="ORF">I8751_10940</name>
</gene>
<proteinExistence type="predicted"/>
<dbReference type="RefSeq" id="WP_214439176.1">
    <property type="nucleotide sequence ID" value="NZ_JAECZB010000021.1"/>
</dbReference>
<evidence type="ECO:0000313" key="1">
    <source>
        <dbReference type="EMBL" id="MBH8552875.1"/>
    </source>
</evidence>
<evidence type="ECO:0000313" key="2">
    <source>
        <dbReference type="Proteomes" id="UP000599391"/>
    </source>
</evidence>
<dbReference type="EMBL" id="JAECZB010000021">
    <property type="protein sequence ID" value="MBH8552875.1"/>
    <property type="molecule type" value="Genomic_DNA"/>
</dbReference>
<keyword evidence="2" id="KW-1185">Reference proteome</keyword>